<keyword evidence="4" id="KW-0808">Transferase</keyword>
<evidence type="ECO:0000256" key="1">
    <source>
        <dbReference type="ARBA" id="ARBA00004651"/>
    </source>
</evidence>
<dbReference type="PANTHER" id="PTHR33908">
    <property type="entry name" value="MANNOSYLTRANSFERASE YKCB-RELATED"/>
    <property type="match status" value="1"/>
</dbReference>
<name>A0A062XZR3_9BACT</name>
<evidence type="ECO:0000256" key="4">
    <source>
        <dbReference type="ARBA" id="ARBA00022679"/>
    </source>
</evidence>
<keyword evidence="5 9" id="KW-0812">Transmembrane</keyword>
<keyword evidence="3" id="KW-0328">Glycosyltransferase</keyword>
<feature type="transmembrane region" description="Helical" evidence="9">
    <location>
        <begin position="250"/>
        <end position="273"/>
    </location>
</feature>
<comment type="subcellular location">
    <subcellularLocation>
        <location evidence="1">Cell membrane</location>
        <topology evidence="1">Multi-pass membrane protein</topology>
    </subcellularLocation>
</comment>
<evidence type="ECO:0000256" key="2">
    <source>
        <dbReference type="ARBA" id="ARBA00022475"/>
    </source>
</evidence>
<evidence type="ECO:0000256" key="5">
    <source>
        <dbReference type="ARBA" id="ARBA00022692"/>
    </source>
</evidence>
<evidence type="ECO:0000256" key="9">
    <source>
        <dbReference type="SAM" id="Phobius"/>
    </source>
</evidence>
<feature type="transmembrane region" description="Helical" evidence="9">
    <location>
        <begin position="171"/>
        <end position="195"/>
    </location>
</feature>
<organism evidence="11 12">
    <name type="scientific">Thermoanaerobaculum aquaticum</name>
    <dbReference type="NCBI Taxonomy" id="1312852"/>
    <lineage>
        <taxon>Bacteria</taxon>
        <taxon>Pseudomonadati</taxon>
        <taxon>Acidobacteriota</taxon>
        <taxon>Thermoanaerobaculia</taxon>
        <taxon>Thermoanaerobaculales</taxon>
        <taxon>Thermoanaerobaculaceae</taxon>
        <taxon>Thermoanaerobaculum</taxon>
    </lineage>
</organism>
<comment type="caution">
    <text evidence="11">The sequence shown here is derived from an EMBL/GenBank/DDBJ whole genome shotgun (WGS) entry which is preliminary data.</text>
</comment>
<evidence type="ECO:0000256" key="3">
    <source>
        <dbReference type="ARBA" id="ARBA00022676"/>
    </source>
</evidence>
<evidence type="ECO:0000256" key="7">
    <source>
        <dbReference type="ARBA" id="ARBA00023136"/>
    </source>
</evidence>
<gene>
    <name evidence="11" type="ORF">EG19_02030</name>
</gene>
<evidence type="ECO:0000313" key="11">
    <source>
        <dbReference type="EMBL" id="KDA54000.1"/>
    </source>
</evidence>
<feature type="region of interest" description="Disordered" evidence="8">
    <location>
        <begin position="477"/>
        <end position="497"/>
    </location>
</feature>
<feature type="transmembrane region" description="Helical" evidence="9">
    <location>
        <begin position="89"/>
        <end position="106"/>
    </location>
</feature>
<dbReference type="GO" id="GO:0005886">
    <property type="term" value="C:plasma membrane"/>
    <property type="evidence" value="ECO:0007669"/>
    <property type="project" value="UniProtKB-SubCell"/>
</dbReference>
<dbReference type="GO" id="GO:0009103">
    <property type="term" value="P:lipopolysaccharide biosynthetic process"/>
    <property type="evidence" value="ECO:0007669"/>
    <property type="project" value="UniProtKB-ARBA"/>
</dbReference>
<reference evidence="11 12" key="1">
    <citation type="submission" date="2014-04" db="EMBL/GenBank/DDBJ databases">
        <title>The Genome Sequence of Thermoanaerobaculum aquaticum MP-01, The First Cultivated Group 23 Acidobacterium.</title>
        <authorList>
            <person name="Stamps B.W."/>
            <person name="Losey N.A."/>
            <person name="Lawson P.A."/>
            <person name="Stevenson B.S."/>
        </authorList>
    </citation>
    <scope>NUCLEOTIDE SEQUENCE [LARGE SCALE GENOMIC DNA]</scope>
    <source>
        <strain evidence="11 12">MP-01</strain>
    </source>
</reference>
<feature type="transmembrane region" description="Helical" evidence="9">
    <location>
        <begin position="118"/>
        <end position="136"/>
    </location>
</feature>
<dbReference type="AlphaFoldDB" id="A0A062XZR3"/>
<evidence type="ECO:0000256" key="6">
    <source>
        <dbReference type="ARBA" id="ARBA00022989"/>
    </source>
</evidence>
<keyword evidence="2" id="KW-1003">Cell membrane</keyword>
<feature type="transmembrane region" description="Helical" evidence="9">
    <location>
        <begin position="280"/>
        <end position="297"/>
    </location>
</feature>
<feature type="compositionally biased region" description="Low complexity" evidence="8">
    <location>
        <begin position="480"/>
        <end position="497"/>
    </location>
</feature>
<evidence type="ECO:0000256" key="8">
    <source>
        <dbReference type="SAM" id="MobiDB-lite"/>
    </source>
</evidence>
<evidence type="ECO:0000313" key="12">
    <source>
        <dbReference type="Proteomes" id="UP000027284"/>
    </source>
</evidence>
<feature type="domain" description="Glycosyltransferase RgtA/B/C/D-like" evidence="10">
    <location>
        <begin position="69"/>
        <end position="213"/>
    </location>
</feature>
<accession>A0A062XZR3</accession>
<keyword evidence="6 9" id="KW-1133">Transmembrane helix</keyword>
<evidence type="ECO:0000259" key="10">
    <source>
        <dbReference type="Pfam" id="PF13231"/>
    </source>
</evidence>
<protein>
    <recommendedName>
        <fullName evidence="10">Glycosyltransferase RgtA/B/C/D-like domain-containing protein</fullName>
    </recommendedName>
</protein>
<sequence>MIAQQGPAVASGADNSGYMNLARLFLAGKIRDELRVPEGFSAGQLRPWLFTPLGFQPDAAGKSLVPVYPPGLPLQQAVWAWFLGSVEKGAAAVNVFCGVLFLWLCYRLARLLALSRTAAGIAALILAVNPVSLRFFTWNMSDGPAATWAVAAVYFALRAQKKPSFAALGGFFFALGVATRPTNALLLPAIVYALWRRPKAQKAFVLGAAPLLAAFFWYNHVQYGAFWRTGYGSMAREFKLRYFLPTVRHYGLWLARFFSPLVLLPFLSHLLALRRRETRHLLLALWWVPFFGFYAFYKYTNDTWWYLRFVLPAFPALVLAGVAAFPELSRYVKERLRLRRVFVLPTLFVLLALGANLFWLNKLRVLALTKDEAIYREGVQWVCRETPEKSLLFASQLSGAFYFYSSRAIVRHDLITSRELSEVFGQSDLLGLPAFMALLNDEAQTFVRRNPGLVEPSGNFGRVYLFRVRQGAAEAVGKTVSSPPSRRPSVVPDAKKP</sequence>
<dbReference type="GO" id="GO:0016763">
    <property type="term" value="F:pentosyltransferase activity"/>
    <property type="evidence" value="ECO:0007669"/>
    <property type="project" value="TreeGrafter"/>
</dbReference>
<keyword evidence="12" id="KW-1185">Reference proteome</keyword>
<feature type="transmembrane region" description="Helical" evidence="9">
    <location>
        <begin position="309"/>
        <end position="329"/>
    </location>
</feature>
<dbReference type="EMBL" id="JMFG01000015">
    <property type="protein sequence ID" value="KDA54000.1"/>
    <property type="molecule type" value="Genomic_DNA"/>
</dbReference>
<dbReference type="InterPro" id="IPR038731">
    <property type="entry name" value="RgtA/B/C-like"/>
</dbReference>
<dbReference type="PANTHER" id="PTHR33908:SF11">
    <property type="entry name" value="MEMBRANE PROTEIN"/>
    <property type="match status" value="1"/>
</dbReference>
<feature type="transmembrane region" description="Helical" evidence="9">
    <location>
        <begin position="341"/>
        <end position="360"/>
    </location>
</feature>
<dbReference type="InterPro" id="IPR050297">
    <property type="entry name" value="LipidA_mod_glycosyltrf_83"/>
</dbReference>
<dbReference type="Pfam" id="PF13231">
    <property type="entry name" value="PMT_2"/>
    <property type="match status" value="1"/>
</dbReference>
<dbReference type="Proteomes" id="UP000027284">
    <property type="component" value="Unassembled WGS sequence"/>
</dbReference>
<feature type="transmembrane region" description="Helical" evidence="9">
    <location>
        <begin position="202"/>
        <end position="218"/>
    </location>
</feature>
<proteinExistence type="predicted"/>
<keyword evidence="7 9" id="KW-0472">Membrane</keyword>